<organism evidence="1 2">
    <name type="scientific">Fodinibius salinus</name>
    <dbReference type="NCBI Taxonomy" id="860790"/>
    <lineage>
        <taxon>Bacteria</taxon>
        <taxon>Pseudomonadati</taxon>
        <taxon>Balneolota</taxon>
        <taxon>Balneolia</taxon>
        <taxon>Balneolales</taxon>
        <taxon>Balneolaceae</taxon>
        <taxon>Fodinibius</taxon>
    </lineage>
</organism>
<dbReference type="EMBL" id="VNHY01000002">
    <property type="protein sequence ID" value="TYP93481.1"/>
    <property type="molecule type" value="Genomic_DNA"/>
</dbReference>
<name>A0A5D3YLB1_9BACT</name>
<accession>A0A5D3YLB1</accession>
<dbReference type="AlphaFoldDB" id="A0A5D3YLB1"/>
<proteinExistence type="predicted"/>
<evidence type="ECO:0000313" key="2">
    <source>
        <dbReference type="Proteomes" id="UP000324595"/>
    </source>
</evidence>
<reference evidence="1 2" key="1">
    <citation type="submission" date="2019-07" db="EMBL/GenBank/DDBJ databases">
        <title>Genomic Encyclopedia of Archaeal and Bacterial Type Strains, Phase II (KMG-II): from individual species to whole genera.</title>
        <authorList>
            <person name="Goeker M."/>
        </authorList>
    </citation>
    <scope>NUCLEOTIDE SEQUENCE [LARGE SCALE GENOMIC DNA]</scope>
    <source>
        <strain evidence="1 2">DSM 21935</strain>
    </source>
</reference>
<dbReference type="OrthoDB" id="9999244at2"/>
<keyword evidence="2" id="KW-1185">Reference proteome</keyword>
<evidence type="ECO:0000313" key="1">
    <source>
        <dbReference type="EMBL" id="TYP93481.1"/>
    </source>
</evidence>
<sequence length="128" mass="13930">MEPLLKRALLTLLVFGLFSINGIQAGDRNEENPIKYSNDYKKYGDKVVSMSVKNFESFEDISKIFLGDCSTGGLANVCCPYWNVTVEWGFMGPTITCETGGEFKCQDNCGDDGDGGDIGEGDPGFEEG</sequence>
<gene>
    <name evidence="1" type="ORF">LX73_1185</name>
</gene>
<protein>
    <submittedName>
        <fullName evidence="1">Uncharacterized protein</fullName>
    </submittedName>
</protein>
<dbReference type="RefSeq" id="WP_148898546.1">
    <property type="nucleotide sequence ID" value="NZ_VNHY01000002.1"/>
</dbReference>
<dbReference type="Proteomes" id="UP000324595">
    <property type="component" value="Unassembled WGS sequence"/>
</dbReference>
<comment type="caution">
    <text evidence="1">The sequence shown here is derived from an EMBL/GenBank/DDBJ whole genome shotgun (WGS) entry which is preliminary data.</text>
</comment>